<reference evidence="3" key="2">
    <citation type="submission" date="2017-12" db="EMBL/GenBank/DDBJ databases">
        <title>Genome sequence of the Bar-tailed Godwit (Limosa lapponica baueri).</title>
        <authorList>
            <person name="Lima N.C.B."/>
            <person name="Parody-Merino A.M."/>
            <person name="Battley P.F."/>
            <person name="Fidler A.E."/>
            <person name="Prosdocimi F."/>
        </authorList>
    </citation>
    <scope>NUCLEOTIDE SEQUENCE [LARGE SCALE GENOMIC DNA]</scope>
</reference>
<dbReference type="Proteomes" id="UP000233556">
    <property type="component" value="Unassembled WGS sequence"/>
</dbReference>
<evidence type="ECO:0000313" key="2">
    <source>
        <dbReference type="EMBL" id="PKU48725.1"/>
    </source>
</evidence>
<gene>
    <name evidence="2" type="ORF">llap_1049</name>
</gene>
<proteinExistence type="predicted"/>
<keyword evidence="2" id="KW-0548">Nucleotidyltransferase</keyword>
<feature type="region of interest" description="Disordered" evidence="1">
    <location>
        <begin position="241"/>
        <end position="262"/>
    </location>
</feature>
<organism evidence="2 3">
    <name type="scientific">Limosa lapponica baueri</name>
    <dbReference type="NCBI Taxonomy" id="1758121"/>
    <lineage>
        <taxon>Eukaryota</taxon>
        <taxon>Metazoa</taxon>
        <taxon>Chordata</taxon>
        <taxon>Craniata</taxon>
        <taxon>Vertebrata</taxon>
        <taxon>Euteleostomi</taxon>
        <taxon>Archelosauria</taxon>
        <taxon>Archosauria</taxon>
        <taxon>Dinosauria</taxon>
        <taxon>Saurischia</taxon>
        <taxon>Theropoda</taxon>
        <taxon>Coelurosauria</taxon>
        <taxon>Aves</taxon>
        <taxon>Neognathae</taxon>
        <taxon>Neoaves</taxon>
        <taxon>Charadriiformes</taxon>
        <taxon>Scolopacidae</taxon>
        <taxon>Limosa</taxon>
    </lineage>
</organism>
<keyword evidence="3" id="KW-1185">Reference proteome</keyword>
<keyword evidence="2" id="KW-0808">Transferase</keyword>
<keyword evidence="2" id="KW-0695">RNA-directed DNA polymerase</keyword>
<evidence type="ECO:0000256" key="1">
    <source>
        <dbReference type="SAM" id="MobiDB-lite"/>
    </source>
</evidence>
<evidence type="ECO:0000313" key="3">
    <source>
        <dbReference type="Proteomes" id="UP000233556"/>
    </source>
</evidence>
<dbReference type="PANTHER" id="PTHR33332">
    <property type="entry name" value="REVERSE TRANSCRIPTASE DOMAIN-CONTAINING PROTEIN"/>
    <property type="match status" value="1"/>
</dbReference>
<feature type="region of interest" description="Disordered" evidence="1">
    <location>
        <begin position="1"/>
        <end position="20"/>
    </location>
</feature>
<protein>
    <submittedName>
        <fullName evidence="2">Rna-directed dna polymerase from mobile element jockey-like</fullName>
    </submittedName>
</protein>
<feature type="compositionally biased region" description="Polar residues" evidence="1">
    <location>
        <begin position="253"/>
        <end position="262"/>
    </location>
</feature>
<dbReference type="GO" id="GO:0003964">
    <property type="term" value="F:RNA-directed DNA polymerase activity"/>
    <property type="evidence" value="ECO:0007669"/>
    <property type="project" value="UniProtKB-KW"/>
</dbReference>
<dbReference type="EMBL" id="KZ505648">
    <property type="protein sequence ID" value="PKU48725.1"/>
    <property type="molecule type" value="Genomic_DNA"/>
</dbReference>
<name>A0A2I0URP4_LIMLA</name>
<sequence length="262" mass="30192">MPHGQRSRAQSTQSASEKDRKTIYDYLIQTRSGPETGHRDSDRDNKAVYWRKLYSCLTNLVTFYNIATALADKGRATDVIYLHLCKVFDTVLHDTLVSKLESHGFDEWTTWWIRNWLDSRTQRVAVIDSMSKWKPVTSGVPQGKFANNTKLHDVVDTLEGRDAIQRDLDRLERWAHANFMKFNQAKCRVLHLAHGNPKHKYRLGREWLESSPKENNLGVLVDEKLDSFGVLNTGRTWTCWNESRGGPRKPSEGWSTSPMKTG</sequence>
<accession>A0A2I0URP4</accession>
<reference evidence="3" key="1">
    <citation type="submission" date="2017-11" db="EMBL/GenBank/DDBJ databases">
        <authorList>
            <person name="Lima N.C."/>
            <person name="Parody-Merino A.M."/>
            <person name="Battley P.F."/>
            <person name="Fidler A.E."/>
            <person name="Prosdocimi F."/>
        </authorList>
    </citation>
    <scope>NUCLEOTIDE SEQUENCE [LARGE SCALE GENOMIC DNA]</scope>
</reference>
<dbReference type="OrthoDB" id="416454at2759"/>
<dbReference type="AlphaFoldDB" id="A0A2I0URP4"/>